<name>A0A0M0JCQ6_9EUKA</name>
<evidence type="ECO:0000256" key="2">
    <source>
        <dbReference type="ARBA" id="ARBA00022676"/>
    </source>
</evidence>
<dbReference type="OrthoDB" id="10259977at2759"/>
<evidence type="ECO:0000256" key="3">
    <source>
        <dbReference type="ARBA" id="ARBA00022679"/>
    </source>
</evidence>
<dbReference type="GO" id="GO:0016757">
    <property type="term" value="F:glycosyltransferase activity"/>
    <property type="evidence" value="ECO:0007669"/>
    <property type="project" value="UniProtKB-KW"/>
</dbReference>
<dbReference type="InterPro" id="IPR044845">
    <property type="entry name" value="HPAT/SRGT1-like"/>
</dbReference>
<protein>
    <recommendedName>
        <fullName evidence="8">Hydroxyproline O-arabinosyltransferase-like domain-containing protein</fullName>
    </recommendedName>
</protein>
<keyword evidence="3" id="KW-0808">Transferase</keyword>
<evidence type="ECO:0000313" key="9">
    <source>
        <dbReference type="EMBL" id="KOO24265.1"/>
    </source>
</evidence>
<feature type="domain" description="Hydroxyproline O-arabinosyltransferase-like" evidence="8">
    <location>
        <begin position="93"/>
        <end position="397"/>
    </location>
</feature>
<dbReference type="InterPro" id="IPR056508">
    <property type="entry name" value="HPAT-like"/>
</dbReference>
<accession>A0A0M0JCQ6</accession>
<dbReference type="PANTHER" id="PTHR31485:SF7">
    <property type="entry name" value="PEPTIDYL SERINE ALPHA-GALACTOSYLTRANSFERASE"/>
    <property type="match status" value="1"/>
</dbReference>
<keyword evidence="10" id="KW-1185">Reference proteome</keyword>
<feature type="coiled-coil region" evidence="7">
    <location>
        <begin position="23"/>
        <end position="50"/>
    </location>
</feature>
<keyword evidence="7" id="KW-0175">Coiled coil</keyword>
<evidence type="ECO:0000256" key="4">
    <source>
        <dbReference type="ARBA" id="ARBA00022692"/>
    </source>
</evidence>
<organism evidence="9 10">
    <name type="scientific">Chrysochromulina tobinii</name>
    <dbReference type="NCBI Taxonomy" id="1460289"/>
    <lineage>
        <taxon>Eukaryota</taxon>
        <taxon>Haptista</taxon>
        <taxon>Haptophyta</taxon>
        <taxon>Prymnesiophyceae</taxon>
        <taxon>Prymnesiales</taxon>
        <taxon>Chrysochromulinaceae</taxon>
        <taxon>Chrysochromulina</taxon>
    </lineage>
</organism>
<dbReference type="Proteomes" id="UP000037460">
    <property type="component" value="Unassembled WGS sequence"/>
</dbReference>
<dbReference type="AlphaFoldDB" id="A0A0M0JCQ6"/>
<dbReference type="EMBL" id="JWZX01003110">
    <property type="protein sequence ID" value="KOO24265.1"/>
    <property type="molecule type" value="Genomic_DNA"/>
</dbReference>
<keyword evidence="5" id="KW-1133">Transmembrane helix</keyword>
<comment type="subcellular location">
    <subcellularLocation>
        <location evidence="1">Membrane</location>
        <topology evidence="1">Single-pass membrane protein</topology>
    </subcellularLocation>
</comment>
<evidence type="ECO:0000256" key="7">
    <source>
        <dbReference type="SAM" id="Coils"/>
    </source>
</evidence>
<proteinExistence type="predicted"/>
<keyword evidence="4" id="KW-0812">Transmembrane</keyword>
<evidence type="ECO:0000259" key="8">
    <source>
        <dbReference type="Pfam" id="PF23452"/>
    </source>
</evidence>
<gene>
    <name evidence="9" type="ORF">Ctob_006088</name>
</gene>
<evidence type="ECO:0000313" key="10">
    <source>
        <dbReference type="Proteomes" id="UP000037460"/>
    </source>
</evidence>
<evidence type="ECO:0000256" key="1">
    <source>
        <dbReference type="ARBA" id="ARBA00004167"/>
    </source>
</evidence>
<evidence type="ECO:0000256" key="5">
    <source>
        <dbReference type="ARBA" id="ARBA00022989"/>
    </source>
</evidence>
<keyword evidence="2" id="KW-0328">Glycosyltransferase</keyword>
<keyword evidence="6" id="KW-0472">Membrane</keyword>
<dbReference type="GO" id="GO:0016020">
    <property type="term" value="C:membrane"/>
    <property type="evidence" value="ECO:0007669"/>
    <property type="project" value="UniProtKB-SubCell"/>
</dbReference>
<reference evidence="10" key="1">
    <citation type="journal article" date="2015" name="PLoS Genet.">
        <title>Genome Sequence and Transcriptome Analyses of Chrysochromulina tobin: Metabolic Tools for Enhanced Algal Fitness in the Prominent Order Prymnesiales (Haptophyceae).</title>
        <authorList>
            <person name="Hovde B.T."/>
            <person name="Deodato C.R."/>
            <person name="Hunsperger H.M."/>
            <person name="Ryken S.A."/>
            <person name="Yost W."/>
            <person name="Jha R.K."/>
            <person name="Patterson J."/>
            <person name="Monnat R.J. Jr."/>
            <person name="Barlow S.B."/>
            <person name="Starkenburg S.R."/>
            <person name="Cattolico R.A."/>
        </authorList>
    </citation>
    <scope>NUCLEOTIDE SEQUENCE</scope>
    <source>
        <strain evidence="10">CCMP291</strain>
    </source>
</reference>
<dbReference type="PANTHER" id="PTHR31485">
    <property type="entry name" value="PEPTIDYL SERINE ALPHA-GALACTOSYLTRANSFERASE"/>
    <property type="match status" value="1"/>
</dbReference>
<comment type="caution">
    <text evidence="9">The sequence shown here is derived from an EMBL/GenBank/DDBJ whole genome shotgun (WGS) entry which is preliminary data.</text>
</comment>
<sequence length="548" mass="61752">MLLLNMMHVLSHEDAGVVQAVSDQRLERKLKSLLKQSAKMDEQLAELLAATEALQGHTKTAVGEEHSVGHAADEDLGQDEADDAAPLAKKLRKRKWQARIMYHHWKKQAAAGGPCTDMAAFTRLCATNNGKPDGLQDEIPTLFTVELSREVINAHFGFGVLNRPNSVKQLMESETLLAEIRKTSDYVLILETDHVIMKPIPNLATPEMPAAFVFGYMFPQQNQLWVIKKYWPEGTLDKVQPVGPSPVIIHLDQLQKVYQKWLDFSMDLRSNADAEKDIQGWVQEMWGYSIAAASLGIRHKLVENFQVEPGALSAADQLKFFQNGHYYIFHYTYQFEYMLDGKPCQPWTIGEWSLDKRHFNDYHPAYPLPQPPKGANVAGVWLLNAWNEAMAANPKWPKKQPAADSDAPPIQTLYGRRRLDWFSRHANGFAQEISKNTLVKQTAGKRYGCIKEDGGQEDPLEFLSSGDVTIGRHEKLTGRWGAMNDPTIGEERCPIGQCLFVDFAGGGQMMNAHVDGQSLTIYQDHYKVRSAAKRATPTWRCKLDPRDA</sequence>
<evidence type="ECO:0000256" key="6">
    <source>
        <dbReference type="ARBA" id="ARBA00023136"/>
    </source>
</evidence>
<dbReference type="Pfam" id="PF23452">
    <property type="entry name" value="HPAT"/>
    <property type="match status" value="1"/>
</dbReference>